<dbReference type="OrthoDB" id="233929at2"/>
<dbReference type="PANTHER" id="PTHR33619">
    <property type="entry name" value="POLYSACCHARIDE EXPORT PROTEIN GFCE-RELATED"/>
    <property type="match status" value="1"/>
</dbReference>
<dbReference type="Proteomes" id="UP000317093">
    <property type="component" value="Chromosome"/>
</dbReference>
<evidence type="ECO:0000259" key="4">
    <source>
        <dbReference type="Pfam" id="PF02563"/>
    </source>
</evidence>
<keyword evidence="3" id="KW-1133">Transmembrane helix</keyword>
<reference evidence="5 6" key="1">
    <citation type="submission" date="2019-02" db="EMBL/GenBank/DDBJ databases">
        <title>Deep-cultivation of Planctomycetes and their phenomic and genomic characterization uncovers novel biology.</title>
        <authorList>
            <person name="Wiegand S."/>
            <person name="Jogler M."/>
            <person name="Boedeker C."/>
            <person name="Pinto D."/>
            <person name="Vollmers J."/>
            <person name="Rivas-Marin E."/>
            <person name="Kohn T."/>
            <person name="Peeters S.H."/>
            <person name="Heuer A."/>
            <person name="Rast P."/>
            <person name="Oberbeckmann S."/>
            <person name="Bunk B."/>
            <person name="Jeske O."/>
            <person name="Meyerdierks A."/>
            <person name="Storesund J.E."/>
            <person name="Kallscheuer N."/>
            <person name="Luecker S."/>
            <person name="Lage O.M."/>
            <person name="Pohl T."/>
            <person name="Merkel B.J."/>
            <person name="Hornburger P."/>
            <person name="Mueller R.-W."/>
            <person name="Bruemmer F."/>
            <person name="Labrenz M."/>
            <person name="Spormann A.M."/>
            <person name="Op den Camp H."/>
            <person name="Overmann J."/>
            <person name="Amann R."/>
            <person name="Jetten M.S.M."/>
            <person name="Mascher T."/>
            <person name="Medema M.H."/>
            <person name="Devos D.P."/>
            <person name="Kaster A.-K."/>
            <person name="Ovreas L."/>
            <person name="Rohde M."/>
            <person name="Galperin M.Y."/>
            <person name="Jogler C."/>
        </authorList>
    </citation>
    <scope>NUCLEOTIDE SEQUENCE [LARGE SCALE GENOMIC DNA]</scope>
    <source>
        <strain evidence="5 6">Pan216</strain>
    </source>
</reference>
<dbReference type="InterPro" id="IPR003715">
    <property type="entry name" value="Poly_export_N"/>
</dbReference>
<evidence type="ECO:0000313" key="5">
    <source>
        <dbReference type="EMBL" id="QDU62605.1"/>
    </source>
</evidence>
<feature type="region of interest" description="Disordered" evidence="2">
    <location>
        <begin position="1"/>
        <end position="24"/>
    </location>
</feature>
<accession>A0A518B6K4</accession>
<dbReference type="Pfam" id="PF02563">
    <property type="entry name" value="Poly_export"/>
    <property type="match status" value="1"/>
</dbReference>
<evidence type="ECO:0000256" key="3">
    <source>
        <dbReference type="SAM" id="Phobius"/>
    </source>
</evidence>
<feature type="domain" description="Polysaccharide export protein N-terminal" evidence="4">
    <location>
        <begin position="90"/>
        <end position="174"/>
    </location>
</feature>
<dbReference type="GO" id="GO:0015159">
    <property type="term" value="F:polysaccharide transmembrane transporter activity"/>
    <property type="evidence" value="ECO:0007669"/>
    <property type="project" value="InterPro"/>
</dbReference>
<organism evidence="5 6">
    <name type="scientific">Kolteria novifilia</name>
    <dbReference type="NCBI Taxonomy" id="2527975"/>
    <lineage>
        <taxon>Bacteria</taxon>
        <taxon>Pseudomonadati</taxon>
        <taxon>Planctomycetota</taxon>
        <taxon>Planctomycetia</taxon>
        <taxon>Kolteriales</taxon>
        <taxon>Kolteriaceae</taxon>
        <taxon>Kolteria</taxon>
    </lineage>
</organism>
<dbReference type="Gene3D" id="3.30.1950.10">
    <property type="entry name" value="wza like domain"/>
    <property type="match status" value="1"/>
</dbReference>
<dbReference type="EMBL" id="CP036279">
    <property type="protein sequence ID" value="QDU62605.1"/>
    <property type="molecule type" value="Genomic_DNA"/>
</dbReference>
<dbReference type="CDD" id="cd06464">
    <property type="entry name" value="ACD_sHsps-like"/>
    <property type="match status" value="1"/>
</dbReference>
<evidence type="ECO:0000313" key="6">
    <source>
        <dbReference type="Proteomes" id="UP000317093"/>
    </source>
</evidence>
<dbReference type="RefSeq" id="WP_145259481.1">
    <property type="nucleotide sequence ID" value="NZ_CP036279.1"/>
</dbReference>
<name>A0A518B6K4_9BACT</name>
<proteinExistence type="predicted"/>
<dbReference type="PANTHER" id="PTHR33619:SF3">
    <property type="entry name" value="POLYSACCHARIDE EXPORT PROTEIN GFCE-RELATED"/>
    <property type="match status" value="1"/>
</dbReference>
<dbReference type="AlphaFoldDB" id="A0A518B6K4"/>
<protein>
    <submittedName>
        <fullName evidence="5">Polysaccharide biosynthesis/export protein</fullName>
    </submittedName>
</protein>
<feature type="transmembrane region" description="Helical" evidence="3">
    <location>
        <begin position="31"/>
        <end position="54"/>
    </location>
</feature>
<evidence type="ECO:0000256" key="2">
    <source>
        <dbReference type="SAM" id="MobiDB-lite"/>
    </source>
</evidence>
<sequence length="473" mass="51563">MSPRHHDHPVATAPSALTTPTNTRRRARQHLLRWTVGLVLGTMQLMVAGCAALTNPVADGVPVHRVPDELLGESKNDRETIPLTWLRREPTDKFLLAPGDTIGVWVEGVLGDRNANPPIYIPGRFSFTGRNEPPAVGFPFLVREDGTISLPLIDPIDVRGMTLRQAEDAIRNAYTVDNKILLPGRERIIVSLMLPRTHRVWVIRQETGGFTVGTEGTVAVSNKFASGHVIDLPAYDNDVLTAVGQSGGLPGLDAFNEIVVFKGVLNKGGNGKAIMHELEQLPPGGCDYWAEQMGVRIIRIPLRMVPGTPPPFSPEDVILETGDVVFIEARNEEGVFYTGGLLPPGQYSLPRDFDLDVIQAVSFVNGPLVNGGFNVDNLNGALIAPRIGGPSPSLLVILRKTEGGAHIPIRVDLNRAMRDPRERILIQPDDVLILQETIGEAVARYVTQTVFLDFLGFFVNRQDAQGTVNVSTP</sequence>
<keyword evidence="3" id="KW-0812">Transmembrane</keyword>
<dbReference type="InterPro" id="IPR049712">
    <property type="entry name" value="Poly_export"/>
</dbReference>
<dbReference type="KEGG" id="knv:Pan216_34720"/>
<gene>
    <name evidence="5" type="ORF">Pan216_34720</name>
</gene>
<keyword evidence="1" id="KW-0732">Signal</keyword>
<evidence type="ECO:0000256" key="1">
    <source>
        <dbReference type="ARBA" id="ARBA00022729"/>
    </source>
</evidence>
<keyword evidence="6" id="KW-1185">Reference proteome</keyword>
<keyword evidence="3" id="KW-0472">Membrane</keyword>